<protein>
    <submittedName>
        <fullName evidence="2">Uncharacterized protein</fullName>
    </submittedName>
</protein>
<feature type="transmembrane region" description="Helical" evidence="1">
    <location>
        <begin position="12"/>
        <end position="38"/>
    </location>
</feature>
<dbReference type="KEGG" id="eiv:EIN_273250"/>
<dbReference type="Proteomes" id="UP000014680">
    <property type="component" value="Unassembled WGS sequence"/>
</dbReference>
<dbReference type="OrthoDB" id="25137at2759"/>
<keyword evidence="3" id="KW-1185">Reference proteome</keyword>
<evidence type="ECO:0000313" key="3">
    <source>
        <dbReference type="Proteomes" id="UP000014680"/>
    </source>
</evidence>
<evidence type="ECO:0000256" key="1">
    <source>
        <dbReference type="SAM" id="Phobius"/>
    </source>
</evidence>
<dbReference type="EMBL" id="KB206783">
    <property type="protein sequence ID" value="ELP87808.1"/>
    <property type="molecule type" value="Genomic_DNA"/>
</dbReference>
<evidence type="ECO:0000313" key="2">
    <source>
        <dbReference type="EMBL" id="ELP87808.1"/>
    </source>
</evidence>
<organism evidence="2 3">
    <name type="scientific">Entamoeba invadens IP1</name>
    <dbReference type="NCBI Taxonomy" id="370355"/>
    <lineage>
        <taxon>Eukaryota</taxon>
        <taxon>Amoebozoa</taxon>
        <taxon>Evosea</taxon>
        <taxon>Archamoebae</taxon>
        <taxon>Mastigamoebida</taxon>
        <taxon>Entamoebidae</taxon>
        <taxon>Entamoeba</taxon>
    </lineage>
</organism>
<dbReference type="VEuPathDB" id="AmoebaDB:EIN_273250"/>
<keyword evidence="1" id="KW-0472">Membrane</keyword>
<reference evidence="2 3" key="1">
    <citation type="submission" date="2012-10" db="EMBL/GenBank/DDBJ databases">
        <authorList>
            <person name="Zafar N."/>
            <person name="Inman J."/>
            <person name="Hall N."/>
            <person name="Lorenzi H."/>
            <person name="Caler E."/>
        </authorList>
    </citation>
    <scope>NUCLEOTIDE SEQUENCE [LARGE SCALE GENOMIC DNA]</scope>
    <source>
        <strain evidence="2 3">IP1</strain>
    </source>
</reference>
<proteinExistence type="predicted"/>
<dbReference type="GeneID" id="14886829"/>
<gene>
    <name evidence="2" type="ORF">EIN_273250</name>
</gene>
<name>A0A0A1U4K5_ENTIV</name>
<dbReference type="RefSeq" id="XP_004254579.1">
    <property type="nucleotide sequence ID" value="XM_004254531.1"/>
</dbReference>
<dbReference type="AlphaFoldDB" id="A0A0A1U4K5"/>
<keyword evidence="1" id="KW-0812">Transmembrane</keyword>
<keyword evidence="1" id="KW-1133">Transmembrane helix</keyword>
<accession>A0A0A1U4K5</accession>
<sequence length="372" mass="43920">MFHIKNRMRLPFSTTPLSLVLILSPMLLCFLISFQLFFHKETLFYSSSQRQFRSDDGLYYYTPPHYNDSSLDVRNFVYTGVCNKVFKYKPNNRRDLWLTAVGFRDELYWQNIKKDTRLAFGLSQSSIPSADRVSLLLEGLQFDEFYSAAKQYGVRVEVVKFTKDGQDATRRFLAYLDFLKKNKGKYDRVLISDQRDVFIFADFFSTFSQDDLIFAAECEYGGVNCIRFDEINNFKAIEQAYGVDEANRFKNNRSILINVGTVFGGVDRVEKYLERMVSNIDEKEWGRWYYDQALHNHVFYTYYYNNKLENITVETCTQRFCFREKNTIVYNKVRKTLKTKNTGCSPVLRHKIAAKGFYIDADWYKGKLNIIK</sequence>